<dbReference type="EMBL" id="CABITT030000002">
    <property type="protein sequence ID" value="VVA94194.1"/>
    <property type="molecule type" value="Genomic_DNA"/>
</dbReference>
<evidence type="ECO:0000256" key="1">
    <source>
        <dbReference type="SAM" id="MobiDB-lite"/>
    </source>
</evidence>
<feature type="compositionally biased region" description="Basic and acidic residues" evidence="1">
    <location>
        <begin position="1"/>
        <end position="17"/>
    </location>
</feature>
<accession>A0A565AZA1</accession>
<organism evidence="2 3">
    <name type="scientific">Arabis nemorensis</name>
    <dbReference type="NCBI Taxonomy" id="586526"/>
    <lineage>
        <taxon>Eukaryota</taxon>
        <taxon>Viridiplantae</taxon>
        <taxon>Streptophyta</taxon>
        <taxon>Embryophyta</taxon>
        <taxon>Tracheophyta</taxon>
        <taxon>Spermatophyta</taxon>
        <taxon>Magnoliopsida</taxon>
        <taxon>eudicotyledons</taxon>
        <taxon>Gunneridae</taxon>
        <taxon>Pentapetalae</taxon>
        <taxon>rosids</taxon>
        <taxon>malvids</taxon>
        <taxon>Brassicales</taxon>
        <taxon>Brassicaceae</taxon>
        <taxon>Arabideae</taxon>
        <taxon>Arabis</taxon>
    </lineage>
</organism>
<dbReference type="AlphaFoldDB" id="A0A565AZA1"/>
<reference evidence="2" key="1">
    <citation type="submission" date="2019-07" db="EMBL/GenBank/DDBJ databases">
        <authorList>
            <person name="Dittberner H."/>
        </authorList>
    </citation>
    <scope>NUCLEOTIDE SEQUENCE [LARGE SCALE GENOMIC DNA]</scope>
</reference>
<gene>
    <name evidence="2" type="ORF">ANE_LOCUS4639</name>
</gene>
<proteinExistence type="predicted"/>
<evidence type="ECO:0000313" key="2">
    <source>
        <dbReference type="EMBL" id="VVA94194.1"/>
    </source>
</evidence>
<name>A0A565AZA1_9BRAS</name>
<dbReference type="Proteomes" id="UP000489600">
    <property type="component" value="Unassembled WGS sequence"/>
</dbReference>
<keyword evidence="3" id="KW-1185">Reference proteome</keyword>
<evidence type="ECO:0000313" key="3">
    <source>
        <dbReference type="Proteomes" id="UP000489600"/>
    </source>
</evidence>
<sequence length="74" mass="8163">MAVRSSKAEELGSRGGEDVGVARQTAMRSTILTRWTPIEGSLHREVETIAPLEGDIGDEVMRRRRGEISDLGLR</sequence>
<feature type="region of interest" description="Disordered" evidence="1">
    <location>
        <begin position="1"/>
        <end position="20"/>
    </location>
</feature>
<comment type="caution">
    <text evidence="2">The sequence shown here is derived from an EMBL/GenBank/DDBJ whole genome shotgun (WGS) entry which is preliminary data.</text>
</comment>
<protein>
    <submittedName>
        <fullName evidence="2">Uncharacterized protein</fullName>
    </submittedName>
</protein>